<sequence length="67" mass="7652">MELKLSEGVAPPQSTTLVTQRPKLEEKVIEELPVIENLSDERVSSKGKIDWSEQCRQPSWSDLEEIN</sequence>
<dbReference type="Proteomes" id="UP000297777">
    <property type="component" value="Unassembled WGS sequence"/>
</dbReference>
<gene>
    <name evidence="1" type="ORF">BTUL_0010g01160</name>
</gene>
<keyword evidence="2" id="KW-1185">Reference proteome</keyword>
<dbReference type="AlphaFoldDB" id="A0A4Z1F242"/>
<name>A0A4Z1F242_9HELO</name>
<proteinExistence type="predicted"/>
<protein>
    <submittedName>
        <fullName evidence="1">Uncharacterized protein</fullName>
    </submittedName>
</protein>
<comment type="caution">
    <text evidence="1">The sequence shown here is derived from an EMBL/GenBank/DDBJ whole genome shotgun (WGS) entry which is preliminary data.</text>
</comment>
<evidence type="ECO:0000313" key="1">
    <source>
        <dbReference type="EMBL" id="TGO18445.1"/>
    </source>
</evidence>
<organism evidence="1 2">
    <name type="scientific">Botrytis tulipae</name>
    <dbReference type="NCBI Taxonomy" id="87230"/>
    <lineage>
        <taxon>Eukaryota</taxon>
        <taxon>Fungi</taxon>
        <taxon>Dikarya</taxon>
        <taxon>Ascomycota</taxon>
        <taxon>Pezizomycotina</taxon>
        <taxon>Leotiomycetes</taxon>
        <taxon>Helotiales</taxon>
        <taxon>Sclerotiniaceae</taxon>
        <taxon>Botrytis</taxon>
    </lineage>
</organism>
<dbReference type="EMBL" id="PQXH01000010">
    <property type="protein sequence ID" value="TGO18445.1"/>
    <property type="molecule type" value="Genomic_DNA"/>
</dbReference>
<evidence type="ECO:0000313" key="2">
    <source>
        <dbReference type="Proteomes" id="UP000297777"/>
    </source>
</evidence>
<accession>A0A4Z1F242</accession>
<reference evidence="1 2" key="1">
    <citation type="submission" date="2017-12" db="EMBL/GenBank/DDBJ databases">
        <title>Comparative genomics of Botrytis spp.</title>
        <authorList>
            <person name="Valero-Jimenez C.A."/>
            <person name="Tapia P."/>
            <person name="Veloso J."/>
            <person name="Silva-Moreno E."/>
            <person name="Staats M."/>
            <person name="Valdes J.H."/>
            <person name="Van Kan J.A.L."/>
        </authorList>
    </citation>
    <scope>NUCLEOTIDE SEQUENCE [LARGE SCALE GENOMIC DNA]</scope>
    <source>
        <strain evidence="1 2">Bt9001</strain>
    </source>
</reference>